<keyword evidence="1" id="KW-0472">Membrane</keyword>
<proteinExistence type="predicted"/>
<dbReference type="RefSeq" id="WP_168059481.1">
    <property type="nucleotide sequence ID" value="NZ_VTOW01000002.1"/>
</dbReference>
<evidence type="ECO:0000256" key="1">
    <source>
        <dbReference type="SAM" id="Phobius"/>
    </source>
</evidence>
<keyword evidence="1" id="KW-0812">Transmembrane</keyword>
<dbReference type="Proteomes" id="UP000534783">
    <property type="component" value="Unassembled WGS sequence"/>
</dbReference>
<dbReference type="AlphaFoldDB" id="A0A7X6DPU5"/>
<dbReference type="GO" id="GO:0043709">
    <property type="term" value="P:cell adhesion involved in single-species biofilm formation"/>
    <property type="evidence" value="ECO:0007669"/>
    <property type="project" value="InterPro"/>
</dbReference>
<keyword evidence="3" id="KW-1185">Reference proteome</keyword>
<dbReference type="InterPro" id="IPR023829">
    <property type="entry name" value="PGA_PgaD"/>
</dbReference>
<sequence length="161" mass="18662">MSAIIINEPRLQTLRQRYAYSLVTFVFWVFWLYLWLPLVSLVAWLLGINLFYQEMILQEGYLAFFELVGWYAVTILIMAAVLLGWAGYNLYRFRGKERRKSAAGVDPADIARQFAVEVDQLNQWHRAKRLTIHHNEEGAIDRVDVHLSDSSDKSPLGRGEG</sequence>
<name>A0A7X6DPU5_9BACT</name>
<protein>
    <submittedName>
        <fullName evidence="2">Poly-beta-1,6-N-acetyl-D-glucosamine biosynthesis protein PgaD</fullName>
    </submittedName>
</protein>
<organism evidence="2 3">
    <name type="scientific">Candidatus Manganitrophus noduliformans</name>
    <dbReference type="NCBI Taxonomy" id="2606439"/>
    <lineage>
        <taxon>Bacteria</taxon>
        <taxon>Pseudomonadati</taxon>
        <taxon>Nitrospirota</taxon>
        <taxon>Nitrospiria</taxon>
        <taxon>Candidatus Troglogloeales</taxon>
        <taxon>Candidatus Manganitrophaceae</taxon>
        <taxon>Candidatus Manganitrophus</taxon>
    </lineage>
</organism>
<reference evidence="2 3" key="1">
    <citation type="journal article" date="2020" name="Nature">
        <title>Bacterial chemolithoautotrophy via manganese oxidation.</title>
        <authorList>
            <person name="Yu H."/>
            <person name="Leadbetter J.R."/>
        </authorList>
    </citation>
    <scope>NUCLEOTIDE SEQUENCE [LARGE SCALE GENOMIC DNA]</scope>
    <source>
        <strain evidence="2 3">Mn-1</strain>
    </source>
</reference>
<feature type="transmembrane region" description="Helical" evidence="1">
    <location>
        <begin position="68"/>
        <end position="91"/>
    </location>
</feature>
<dbReference type="EMBL" id="VTOW01000002">
    <property type="protein sequence ID" value="NKE71130.1"/>
    <property type="molecule type" value="Genomic_DNA"/>
</dbReference>
<gene>
    <name evidence="2" type="primary">pgaD</name>
    <name evidence="2" type="ORF">MNODULE_10320</name>
</gene>
<comment type="caution">
    <text evidence="2">The sequence shown here is derived from an EMBL/GenBank/DDBJ whole genome shotgun (WGS) entry which is preliminary data.</text>
</comment>
<keyword evidence="1" id="KW-1133">Transmembrane helix</keyword>
<evidence type="ECO:0000313" key="2">
    <source>
        <dbReference type="EMBL" id="NKE71130.1"/>
    </source>
</evidence>
<accession>A0A7X6DPU5</accession>
<evidence type="ECO:0000313" key="3">
    <source>
        <dbReference type="Proteomes" id="UP000534783"/>
    </source>
</evidence>
<dbReference type="NCBIfam" id="TIGR03940">
    <property type="entry name" value="PGA_PgaD"/>
    <property type="match status" value="1"/>
</dbReference>
<feature type="transmembrane region" description="Helical" evidence="1">
    <location>
        <begin position="20"/>
        <end position="48"/>
    </location>
</feature>
<dbReference type="Pfam" id="PF13994">
    <property type="entry name" value="PgaD"/>
    <property type="match status" value="1"/>
</dbReference>